<proteinExistence type="predicted"/>
<feature type="region of interest" description="Disordered" evidence="1">
    <location>
        <begin position="86"/>
        <end position="135"/>
    </location>
</feature>
<feature type="compositionally biased region" description="Low complexity" evidence="1">
    <location>
        <begin position="116"/>
        <end position="135"/>
    </location>
</feature>
<dbReference type="RefSeq" id="WP_075078167.1">
    <property type="nucleotide sequence ID" value="NZ_BDCO01000002.1"/>
</dbReference>
<protein>
    <submittedName>
        <fullName evidence="2">Uncharacterized protein</fullName>
    </submittedName>
</protein>
<sequence length="135" mass="14891">MNAHDLARAAETANKSARHYTPMEPYIPAVDVLRRKGWSWEAIHTWLRSQGQRVQKSPTTFAACMGRCYRRWISRETARLAAKVGDASLPGKCESPGNVPLNESPPPRRKKGGKVNTPNTAPATPTELLPAESQS</sequence>
<keyword evidence="3" id="KW-1185">Reference proteome</keyword>
<reference evidence="3" key="1">
    <citation type="journal article" date="2017" name="Genome Announc.">
        <title>Draft Genome Sequence of Terrimicrobium sacchariphilum NM-5T, a Facultative Anaerobic Soil Bacterium of the Class Spartobacteria.</title>
        <authorList>
            <person name="Qiu Y.L."/>
            <person name="Tourlousse D.M."/>
            <person name="Matsuura N."/>
            <person name="Ohashi A."/>
            <person name="Sekiguchi Y."/>
        </authorList>
    </citation>
    <scope>NUCLEOTIDE SEQUENCE [LARGE SCALE GENOMIC DNA]</scope>
    <source>
        <strain evidence="3">NM-5</strain>
    </source>
</reference>
<comment type="caution">
    <text evidence="2">The sequence shown here is derived from an EMBL/GenBank/DDBJ whole genome shotgun (WGS) entry which is preliminary data.</text>
</comment>
<dbReference type="STRING" id="690879.TSACC_2727"/>
<evidence type="ECO:0000313" key="2">
    <source>
        <dbReference type="EMBL" id="GAT32329.1"/>
    </source>
</evidence>
<evidence type="ECO:0000313" key="3">
    <source>
        <dbReference type="Proteomes" id="UP000076023"/>
    </source>
</evidence>
<dbReference type="EMBL" id="BDCO01000002">
    <property type="protein sequence ID" value="GAT32329.1"/>
    <property type="molecule type" value="Genomic_DNA"/>
</dbReference>
<name>A0A146G3C3_TERSA</name>
<organism evidence="2 3">
    <name type="scientific">Terrimicrobium sacchariphilum</name>
    <dbReference type="NCBI Taxonomy" id="690879"/>
    <lineage>
        <taxon>Bacteria</taxon>
        <taxon>Pseudomonadati</taxon>
        <taxon>Verrucomicrobiota</taxon>
        <taxon>Terrimicrobiia</taxon>
        <taxon>Terrimicrobiales</taxon>
        <taxon>Terrimicrobiaceae</taxon>
        <taxon>Terrimicrobium</taxon>
    </lineage>
</organism>
<accession>A0A146G3C3</accession>
<dbReference type="Proteomes" id="UP000076023">
    <property type="component" value="Unassembled WGS sequence"/>
</dbReference>
<evidence type="ECO:0000256" key="1">
    <source>
        <dbReference type="SAM" id="MobiDB-lite"/>
    </source>
</evidence>
<gene>
    <name evidence="2" type="ORF">TSACC_2727</name>
</gene>
<dbReference type="OrthoDB" id="29961at74201"/>
<dbReference type="InParanoid" id="A0A146G3C3"/>
<dbReference type="AlphaFoldDB" id="A0A146G3C3"/>